<evidence type="ECO:0000313" key="2">
    <source>
        <dbReference type="EMBL" id="KZN87706.1"/>
    </source>
</evidence>
<dbReference type="EMBL" id="CM002799">
    <property type="protein sequence ID" value="KZN87706.1"/>
    <property type="molecule type" value="Genomic_DNA"/>
</dbReference>
<feature type="compositionally biased region" description="Acidic residues" evidence="1">
    <location>
        <begin position="157"/>
        <end position="166"/>
    </location>
</feature>
<protein>
    <submittedName>
        <fullName evidence="2">Uncharacterized protein</fullName>
    </submittedName>
</protein>
<feature type="compositionally biased region" description="Polar residues" evidence="1">
    <location>
        <begin position="109"/>
        <end position="141"/>
    </location>
</feature>
<feature type="compositionally biased region" description="Low complexity" evidence="1">
    <location>
        <begin position="28"/>
        <end position="49"/>
    </location>
</feature>
<feature type="region of interest" description="Disordered" evidence="1">
    <location>
        <begin position="315"/>
        <end position="408"/>
    </location>
</feature>
<organism evidence="2">
    <name type="scientific">Penicillium chrysogenum</name>
    <name type="common">Penicillium notatum</name>
    <dbReference type="NCBI Taxonomy" id="5076"/>
    <lineage>
        <taxon>Eukaryota</taxon>
        <taxon>Fungi</taxon>
        <taxon>Dikarya</taxon>
        <taxon>Ascomycota</taxon>
        <taxon>Pezizomycotina</taxon>
        <taxon>Eurotiomycetes</taxon>
        <taxon>Eurotiomycetidae</taxon>
        <taxon>Eurotiales</taxon>
        <taxon>Aspergillaceae</taxon>
        <taxon>Penicillium</taxon>
        <taxon>Penicillium chrysogenum species complex</taxon>
    </lineage>
</organism>
<proteinExistence type="predicted"/>
<sequence length="489" mass="53140">MASKSGVNKSSPPKERNLSQLVDFEEGANNNSISSKKVASAAAQASVSQGRHPANDSPEAHDDGQGNRSGPTDLASFSPPSDGSVVPSIERDATPPDRGDTQMPDAGLANQTEAGPRSSGHQRPSTASHSQNQSGLSPNSRGDNEPEDPELLASLDPSDDGEETDAIVDGWGTLRRSTFVILQYGPRHGARYKAKYRNGYTNDGMNNISDPTLRISQLKTGPGNRSWRYTKHNVVGIYGVASEQRDPNKSYKSDPCTWLKIKWRDLRVEDTEKMQNSCSWIPRSDFIRFCNGKRAADAKIEEVWNKQEERYLRILESDTGGTGGRTEDRSPTPCPLGSAARQSPERQSDSRLSTPARQTPPRGQHGSLPSNAHLHPEQGSQSNPINIDRDETHYTPASFDATSKSNVNPQAEPKLSIGGSAILNQVEFIAEKAEEEAWDNMDEHQRKTRETMAKALYHVYVDTVAKAARAQDPVVGSAIPGVGAAVAAH</sequence>
<dbReference type="AlphaFoldDB" id="A0A167SZ48"/>
<name>A0A167SZ48_PENCH</name>
<feature type="region of interest" description="Disordered" evidence="1">
    <location>
        <begin position="1"/>
        <end position="169"/>
    </location>
</feature>
<feature type="compositionally biased region" description="Polar residues" evidence="1">
    <location>
        <begin position="1"/>
        <end position="11"/>
    </location>
</feature>
<reference evidence="2" key="1">
    <citation type="journal article" date="2014" name="Genome Announc.">
        <title>Complete sequencing and chromosome-scale genome assembly of the industrial progenitor strain P2niaD18 from the penicillin producer Penicillium chrysogenum.</title>
        <authorList>
            <person name="Specht T."/>
            <person name="Dahlmann T.A."/>
            <person name="Zadra I."/>
            <person name="Kurnsteiner H."/>
            <person name="Kuck U."/>
        </authorList>
    </citation>
    <scope>NUCLEOTIDE SEQUENCE [LARGE SCALE GENOMIC DNA]</scope>
    <source>
        <strain evidence="2">P2niaD18</strain>
    </source>
</reference>
<feature type="compositionally biased region" description="Basic and acidic residues" evidence="1">
    <location>
        <begin position="89"/>
        <end position="100"/>
    </location>
</feature>
<evidence type="ECO:0000256" key="1">
    <source>
        <dbReference type="SAM" id="MobiDB-lite"/>
    </source>
</evidence>
<accession>A0A167SZ48</accession>
<dbReference type="Proteomes" id="UP000076449">
    <property type="component" value="Chromosome II"/>
</dbReference>
<gene>
    <name evidence="2" type="ORF">EN45_062670</name>
</gene>